<keyword evidence="6 14" id="KW-0418">Kinase</keyword>
<keyword evidence="5" id="KW-0547">Nucleotide-binding</keyword>
<dbReference type="PANTHER" id="PTHR24421:SF10">
    <property type="entry name" value="NITRATE_NITRITE SENSOR PROTEIN NARQ"/>
    <property type="match status" value="1"/>
</dbReference>
<accession>A0ABT9WHC4</accession>
<organism evidence="14 15">
    <name type="scientific">Paenibacillus tundrae</name>
    <dbReference type="NCBI Taxonomy" id="528187"/>
    <lineage>
        <taxon>Bacteria</taxon>
        <taxon>Bacillati</taxon>
        <taxon>Bacillota</taxon>
        <taxon>Bacilli</taxon>
        <taxon>Bacillales</taxon>
        <taxon>Paenibacillaceae</taxon>
        <taxon>Paenibacillus</taxon>
    </lineage>
</organism>
<dbReference type="PANTHER" id="PTHR24421">
    <property type="entry name" value="NITRATE/NITRITE SENSOR PROTEIN NARX-RELATED"/>
    <property type="match status" value="1"/>
</dbReference>
<keyword evidence="3" id="KW-0597">Phosphoprotein</keyword>
<evidence type="ECO:0000256" key="10">
    <source>
        <dbReference type="SAM" id="MobiDB-lite"/>
    </source>
</evidence>
<evidence type="ECO:0000256" key="7">
    <source>
        <dbReference type="ARBA" id="ARBA00022840"/>
    </source>
</evidence>
<gene>
    <name evidence="14" type="ORF">J2T19_003948</name>
</gene>
<dbReference type="Gene3D" id="1.20.5.1930">
    <property type="match status" value="1"/>
</dbReference>
<feature type="domain" description="Histidine kinase/HSP90-like ATPase" evidence="12">
    <location>
        <begin position="316"/>
        <end position="431"/>
    </location>
</feature>
<feature type="transmembrane region" description="Helical" evidence="11">
    <location>
        <begin position="6"/>
        <end position="22"/>
    </location>
</feature>
<evidence type="ECO:0000256" key="6">
    <source>
        <dbReference type="ARBA" id="ARBA00022777"/>
    </source>
</evidence>
<evidence type="ECO:0000256" key="3">
    <source>
        <dbReference type="ARBA" id="ARBA00022553"/>
    </source>
</evidence>
<dbReference type="InterPro" id="IPR003594">
    <property type="entry name" value="HATPase_dom"/>
</dbReference>
<feature type="domain" description="Signal transduction histidine kinase subgroup 3 dimerisation and phosphoacceptor" evidence="13">
    <location>
        <begin position="205"/>
        <end position="270"/>
    </location>
</feature>
<dbReference type="SUPFAM" id="SSF55874">
    <property type="entry name" value="ATPase domain of HSP90 chaperone/DNA topoisomerase II/histidine kinase"/>
    <property type="match status" value="1"/>
</dbReference>
<reference evidence="14 15" key="1">
    <citation type="submission" date="2023-07" db="EMBL/GenBank/DDBJ databases">
        <title>Sorghum-associated microbial communities from plants grown in Nebraska, USA.</title>
        <authorList>
            <person name="Schachtman D."/>
        </authorList>
    </citation>
    <scope>NUCLEOTIDE SEQUENCE [LARGE SCALE GENOMIC DNA]</scope>
    <source>
        <strain evidence="14 15">DS1314</strain>
    </source>
</reference>
<dbReference type="InterPro" id="IPR036890">
    <property type="entry name" value="HATPase_C_sf"/>
</dbReference>
<evidence type="ECO:0000256" key="2">
    <source>
        <dbReference type="ARBA" id="ARBA00012438"/>
    </source>
</evidence>
<keyword evidence="11" id="KW-1133">Transmembrane helix</keyword>
<evidence type="ECO:0000256" key="1">
    <source>
        <dbReference type="ARBA" id="ARBA00000085"/>
    </source>
</evidence>
<evidence type="ECO:0000313" key="14">
    <source>
        <dbReference type="EMBL" id="MDQ0172459.1"/>
    </source>
</evidence>
<dbReference type="RefSeq" id="WP_307218622.1">
    <property type="nucleotide sequence ID" value="NZ_JAUSTI010000011.1"/>
</dbReference>
<dbReference type="Pfam" id="PF02518">
    <property type="entry name" value="HATPase_c"/>
    <property type="match status" value="1"/>
</dbReference>
<name>A0ABT9WHC4_9BACL</name>
<evidence type="ECO:0000259" key="12">
    <source>
        <dbReference type="Pfam" id="PF02518"/>
    </source>
</evidence>
<feature type="transmembrane region" description="Helical" evidence="11">
    <location>
        <begin position="66"/>
        <end position="87"/>
    </location>
</feature>
<feature type="coiled-coil region" evidence="9">
    <location>
        <begin position="166"/>
        <end position="203"/>
    </location>
</feature>
<keyword evidence="4" id="KW-0808">Transferase</keyword>
<dbReference type="EC" id="2.7.13.3" evidence="2"/>
<feature type="compositionally biased region" description="Low complexity" evidence="10">
    <location>
        <begin position="381"/>
        <end position="392"/>
    </location>
</feature>
<evidence type="ECO:0000256" key="11">
    <source>
        <dbReference type="SAM" id="Phobius"/>
    </source>
</evidence>
<dbReference type="Gene3D" id="3.30.565.10">
    <property type="entry name" value="Histidine kinase-like ATPase, C-terminal domain"/>
    <property type="match status" value="1"/>
</dbReference>
<dbReference type="CDD" id="cd16917">
    <property type="entry name" value="HATPase_UhpB-NarQ-NarX-like"/>
    <property type="match status" value="1"/>
</dbReference>
<dbReference type="Pfam" id="PF07730">
    <property type="entry name" value="HisKA_3"/>
    <property type="match status" value="1"/>
</dbReference>
<evidence type="ECO:0000256" key="9">
    <source>
        <dbReference type="SAM" id="Coils"/>
    </source>
</evidence>
<keyword evidence="8" id="KW-0902">Two-component regulatory system</keyword>
<dbReference type="EMBL" id="JAUSTI010000011">
    <property type="protein sequence ID" value="MDQ0172459.1"/>
    <property type="molecule type" value="Genomic_DNA"/>
</dbReference>
<sequence>MPIRALQYGLILVPALLYILALPQEQDGIYTLHIIIAIGIAVGKDFTRADLPRLLLLIIEILWNCWLITQYGPFMLFLSISMLYVYIYRLDGARRWLILGAQLIASNIALHEYYTTSMGSSPLLFSFQTNTDSPLSPETTGWVTGNLLLVTVAVISWQGSRTASSRGQLEQVYDELRNKHYELQDARAQMVQFTKQLEDAAQAEERTRISRQLHDDIGHRLIRTKMMSEAALLTLPLDSEQGTEMVKQIRDQLAASMDDMRTTLHKLKPESYRPDTYALDRLLEEVGRETGVKTSYLELGNPHILYPSIQIVLYKNAKEAITNALRHGNAKSIRIELQFRENEIQLTVSNDGQINAESISGASTAFTDEADKHNMGHHTNQSTQTQSTQATTTAGLGMGHESMRLRTQLVGGVLEVQSAYPYTVITRLPLPRQADMI</sequence>
<keyword evidence="11" id="KW-0472">Membrane</keyword>
<dbReference type="InterPro" id="IPR050482">
    <property type="entry name" value="Sensor_HK_TwoCompSys"/>
</dbReference>
<keyword evidence="9" id="KW-0175">Coiled coil</keyword>
<dbReference type="Proteomes" id="UP001233836">
    <property type="component" value="Unassembled WGS sequence"/>
</dbReference>
<evidence type="ECO:0000259" key="13">
    <source>
        <dbReference type="Pfam" id="PF07730"/>
    </source>
</evidence>
<comment type="catalytic activity">
    <reaction evidence="1">
        <text>ATP + protein L-histidine = ADP + protein N-phospho-L-histidine.</text>
        <dbReference type="EC" id="2.7.13.3"/>
    </reaction>
</comment>
<feature type="region of interest" description="Disordered" evidence="10">
    <location>
        <begin position="372"/>
        <end position="392"/>
    </location>
</feature>
<evidence type="ECO:0000256" key="8">
    <source>
        <dbReference type="ARBA" id="ARBA00023012"/>
    </source>
</evidence>
<dbReference type="InterPro" id="IPR011712">
    <property type="entry name" value="Sig_transdc_His_kin_sub3_dim/P"/>
</dbReference>
<feature type="transmembrane region" description="Helical" evidence="11">
    <location>
        <begin position="96"/>
        <end position="114"/>
    </location>
</feature>
<feature type="transmembrane region" description="Helical" evidence="11">
    <location>
        <begin position="29"/>
        <end position="46"/>
    </location>
</feature>
<evidence type="ECO:0000313" key="15">
    <source>
        <dbReference type="Proteomes" id="UP001233836"/>
    </source>
</evidence>
<dbReference type="GO" id="GO:0016301">
    <property type="term" value="F:kinase activity"/>
    <property type="evidence" value="ECO:0007669"/>
    <property type="project" value="UniProtKB-KW"/>
</dbReference>
<proteinExistence type="predicted"/>
<comment type="caution">
    <text evidence="14">The sequence shown here is derived from an EMBL/GenBank/DDBJ whole genome shotgun (WGS) entry which is preliminary data.</text>
</comment>
<evidence type="ECO:0000256" key="4">
    <source>
        <dbReference type="ARBA" id="ARBA00022679"/>
    </source>
</evidence>
<keyword evidence="11" id="KW-0812">Transmembrane</keyword>
<evidence type="ECO:0000256" key="5">
    <source>
        <dbReference type="ARBA" id="ARBA00022741"/>
    </source>
</evidence>
<keyword evidence="7" id="KW-0067">ATP-binding</keyword>
<protein>
    <recommendedName>
        <fullName evidence="2">histidine kinase</fullName>
        <ecNumber evidence="2">2.7.13.3</ecNumber>
    </recommendedName>
</protein>
<keyword evidence="15" id="KW-1185">Reference proteome</keyword>